<protein>
    <submittedName>
        <fullName evidence="1">Uncharacterized protein</fullName>
    </submittedName>
</protein>
<gene>
    <name evidence="1" type="ORF">BP6252_07369</name>
</gene>
<dbReference type="AlphaFoldDB" id="A0A3D8RHD4"/>
<keyword evidence="2" id="KW-1185">Reference proteome</keyword>
<dbReference type="EMBL" id="PDLM01000007">
    <property type="protein sequence ID" value="RDW73462.1"/>
    <property type="molecule type" value="Genomic_DNA"/>
</dbReference>
<proteinExistence type="predicted"/>
<evidence type="ECO:0000313" key="2">
    <source>
        <dbReference type="Proteomes" id="UP000256645"/>
    </source>
</evidence>
<organism evidence="1 2">
    <name type="scientific">Coleophoma cylindrospora</name>
    <dbReference type="NCBI Taxonomy" id="1849047"/>
    <lineage>
        <taxon>Eukaryota</taxon>
        <taxon>Fungi</taxon>
        <taxon>Dikarya</taxon>
        <taxon>Ascomycota</taxon>
        <taxon>Pezizomycotina</taxon>
        <taxon>Leotiomycetes</taxon>
        <taxon>Helotiales</taxon>
        <taxon>Dermateaceae</taxon>
        <taxon>Coleophoma</taxon>
    </lineage>
</organism>
<reference evidence="1 2" key="1">
    <citation type="journal article" date="2018" name="IMA Fungus">
        <title>IMA Genome-F 9: Draft genome sequence of Annulohypoxylon stygium, Aspergillus mulundensis, Berkeleyomyces basicola (syn. Thielaviopsis basicola), Ceratocystis smalleyi, two Cercospora beticola strains, Coleophoma cylindrospora, Fusarium fracticaudum, Phialophora cf. hyalina, and Morchella septimelata.</title>
        <authorList>
            <person name="Wingfield B.D."/>
            <person name="Bills G.F."/>
            <person name="Dong Y."/>
            <person name="Huang W."/>
            <person name="Nel W.J."/>
            <person name="Swalarsk-Parry B.S."/>
            <person name="Vaghefi N."/>
            <person name="Wilken P.M."/>
            <person name="An Z."/>
            <person name="de Beer Z.W."/>
            <person name="De Vos L."/>
            <person name="Chen L."/>
            <person name="Duong T.A."/>
            <person name="Gao Y."/>
            <person name="Hammerbacher A."/>
            <person name="Kikkert J.R."/>
            <person name="Li Y."/>
            <person name="Li H."/>
            <person name="Li K."/>
            <person name="Li Q."/>
            <person name="Liu X."/>
            <person name="Ma X."/>
            <person name="Naidoo K."/>
            <person name="Pethybridge S.J."/>
            <person name="Sun J."/>
            <person name="Steenkamp E.T."/>
            <person name="van der Nest M.A."/>
            <person name="van Wyk S."/>
            <person name="Wingfield M.J."/>
            <person name="Xiong C."/>
            <person name="Yue Q."/>
            <person name="Zhang X."/>
        </authorList>
    </citation>
    <scope>NUCLEOTIDE SEQUENCE [LARGE SCALE GENOMIC DNA]</scope>
    <source>
        <strain evidence="1 2">BP6252</strain>
    </source>
</reference>
<dbReference type="OrthoDB" id="10273524at2759"/>
<comment type="caution">
    <text evidence="1">The sequence shown here is derived from an EMBL/GenBank/DDBJ whole genome shotgun (WGS) entry which is preliminary data.</text>
</comment>
<accession>A0A3D8RHD4</accession>
<sequence>MGPSYRAFDWARRQLAGIPPRRISASEGVPTLREQVSTGSLSKKSRRWKLNTDKTPNMIYAYRRKRTTDSYPGNGPERWEFHINAPQARAKQGMTSNTYSDSANKCIDQPAAYDEITCPLPHWKWKNKRCEQWLTQILRDVQNTDMRPRARVDEDVRNIRKKRTYHLRGTSLFGLIGRDQWVKYLGCGPGNFVYEMMLKVQSSNDVLRLCGWDDEGARQKCVETATWEAKQQEGKAIPEHHSTFCRCAMDCSPKAQSLTPSSRRSVIE</sequence>
<name>A0A3D8RHD4_9HELO</name>
<evidence type="ECO:0000313" key="1">
    <source>
        <dbReference type="EMBL" id="RDW73462.1"/>
    </source>
</evidence>
<dbReference type="Proteomes" id="UP000256645">
    <property type="component" value="Unassembled WGS sequence"/>
</dbReference>